<feature type="region of interest" description="Disordered" evidence="2">
    <location>
        <begin position="194"/>
        <end position="243"/>
    </location>
</feature>
<reference evidence="5" key="1">
    <citation type="journal article" date="2015" name="PLoS Genet.">
        <title>The dynamic genome and transcriptome of the human fungal pathogen Blastomyces and close relative Emmonsia.</title>
        <authorList>
            <person name="Munoz J.F."/>
            <person name="Gauthier G.M."/>
            <person name="Desjardins C.A."/>
            <person name="Gallo J.E."/>
            <person name="Holder J."/>
            <person name="Sullivan T.D."/>
            <person name="Marty A.J."/>
            <person name="Carmen J.C."/>
            <person name="Chen Z."/>
            <person name="Ding L."/>
            <person name="Gujja S."/>
            <person name="Magrini V."/>
            <person name="Misas E."/>
            <person name="Mitreva M."/>
            <person name="Priest M."/>
            <person name="Saif S."/>
            <person name="Whiston E.A."/>
            <person name="Young S."/>
            <person name="Zeng Q."/>
            <person name="Goldman W.E."/>
            <person name="Mardis E.R."/>
            <person name="Taylor J.W."/>
            <person name="McEwen J.G."/>
            <person name="Clay O.K."/>
            <person name="Klein B.S."/>
            <person name="Cuomo C.A."/>
        </authorList>
    </citation>
    <scope>NUCLEOTIDE SEQUENCE [LARGE SCALE GENOMIC DNA]</scope>
    <source>
        <strain evidence="5">UAMH 3008</strain>
    </source>
</reference>
<dbReference type="GO" id="GO:0005524">
    <property type="term" value="F:ATP binding"/>
    <property type="evidence" value="ECO:0007669"/>
    <property type="project" value="InterPro"/>
</dbReference>
<feature type="compositionally biased region" description="Polar residues" evidence="2">
    <location>
        <begin position="211"/>
        <end position="224"/>
    </location>
</feature>
<organism evidence="4 5">
    <name type="scientific">[Emmonsia] crescens</name>
    <dbReference type="NCBI Taxonomy" id="73230"/>
    <lineage>
        <taxon>Eukaryota</taxon>
        <taxon>Fungi</taxon>
        <taxon>Dikarya</taxon>
        <taxon>Ascomycota</taxon>
        <taxon>Pezizomycotina</taxon>
        <taxon>Eurotiomycetes</taxon>
        <taxon>Eurotiomycetidae</taxon>
        <taxon>Onygenales</taxon>
        <taxon>Ajellomycetaceae</taxon>
        <taxon>Emergomyces</taxon>
    </lineage>
</organism>
<feature type="region of interest" description="Disordered" evidence="2">
    <location>
        <begin position="414"/>
        <end position="514"/>
    </location>
</feature>
<comment type="caution">
    <text evidence="4">The sequence shown here is derived from an EMBL/GenBank/DDBJ whole genome shotgun (WGS) entry which is preliminary data.</text>
</comment>
<dbReference type="PROSITE" id="PS50011">
    <property type="entry name" value="PROTEIN_KINASE_DOM"/>
    <property type="match status" value="1"/>
</dbReference>
<dbReference type="PANTHER" id="PTHR37171">
    <property type="entry name" value="SERINE/THREONINE-PROTEIN KINASE YRZF-RELATED"/>
    <property type="match status" value="1"/>
</dbReference>
<evidence type="ECO:0000313" key="4">
    <source>
        <dbReference type="EMBL" id="KKZ65016.1"/>
    </source>
</evidence>
<protein>
    <recommendedName>
        <fullName evidence="3">Protein kinase domain-containing protein</fullName>
    </recommendedName>
</protein>
<dbReference type="VEuPathDB" id="FungiDB:EMCG_09071"/>
<dbReference type="OrthoDB" id="4199792at2759"/>
<evidence type="ECO:0000313" key="5">
    <source>
        <dbReference type="Proteomes" id="UP000034164"/>
    </source>
</evidence>
<dbReference type="InterPro" id="IPR052396">
    <property type="entry name" value="Meiotic_Drive_Suppr_Kinase"/>
</dbReference>
<proteinExistence type="predicted"/>
<dbReference type="GO" id="GO:0004672">
    <property type="term" value="F:protein kinase activity"/>
    <property type="evidence" value="ECO:0007669"/>
    <property type="project" value="InterPro"/>
</dbReference>
<feature type="coiled-coil region" evidence="1">
    <location>
        <begin position="5"/>
        <end position="62"/>
    </location>
</feature>
<dbReference type="EMBL" id="LCZI01000706">
    <property type="protein sequence ID" value="KKZ65016.1"/>
    <property type="molecule type" value="Genomic_DNA"/>
</dbReference>
<dbReference type="InterPro" id="IPR000719">
    <property type="entry name" value="Prot_kinase_dom"/>
</dbReference>
<evidence type="ECO:0000256" key="1">
    <source>
        <dbReference type="SAM" id="Coils"/>
    </source>
</evidence>
<dbReference type="Gene3D" id="1.10.510.10">
    <property type="entry name" value="Transferase(Phosphotransferase) domain 1"/>
    <property type="match status" value="1"/>
</dbReference>
<dbReference type="InterPro" id="IPR011009">
    <property type="entry name" value="Kinase-like_dom_sf"/>
</dbReference>
<feature type="domain" description="Protein kinase" evidence="3">
    <location>
        <begin position="571"/>
        <end position="758"/>
    </location>
</feature>
<keyword evidence="1" id="KW-0175">Coiled coil</keyword>
<dbReference type="PANTHER" id="PTHR37171:SF1">
    <property type="entry name" value="SERINE_THREONINE-PROTEIN KINASE YRZF-RELATED"/>
    <property type="match status" value="1"/>
</dbReference>
<gene>
    <name evidence="4" type="ORF">EMCG_09071</name>
</gene>
<evidence type="ECO:0000259" key="3">
    <source>
        <dbReference type="PROSITE" id="PS50011"/>
    </source>
</evidence>
<accession>A0A0G2JA30</accession>
<dbReference type="SUPFAM" id="SSF56112">
    <property type="entry name" value="Protein kinase-like (PK-like)"/>
    <property type="match status" value="1"/>
</dbReference>
<sequence length="758" mass="85249">MDNRVQELLAELERERRLREAAEAEAKKVRDKERILREAAEAAEAEAKKEREQREKAEALSEPTTLLLFLRACHELFLAIRIVTDPTKTTKGPVTKPTNRTVPSLIKIWDSFNDEQTVVWQTLNSYPSFLTEKFFPSKHQLDYVRQRIAPITSEWDLRYYERDTVENQVQDIVDKITQDKALRDAFGLRGSVTFESHTNMGHPEEDLPSEGDQQNPSRPVSETKSPVKKKRKNQKSMEKPAAVTTGQADRFCIYRQDGSEHIPAIAIEYKAPHKLTKAEMDRGLIKEIQPAKDVINQESDDVEFCCRRLVAAVITQLFSYMVRKGVRYGYVCTGEAFIFVHILDDPSSVQCALCIPNLNVEATDDSDSQLTAVAQVLAFTVIALKSPPVSQQWHDAASRLDVWPVEYSEILEQTPPASRLKNSSPLYRGRRPRDLPPFKMSLRSGGGGCRPSECDRQSTNSPSPPPPSSPSFAPSRPARTGRGGSVQPGKPRGAQGRGKPSDTHQTSNVAEPPAIKTRPYCSQKCLLALRDGGPFDPSCPSYQDHQKGQINVQEFCSRMQTQLATDRGPDADCRPLYKAGSCGALFKVRLSSHGYTLVAKGVEYRNRHKLEHEMRIYNRLQDLQGEFVPVCLGVVQLVSGYPYYYDEGIYTHMLFLSWAGEPVQKSTNASQDILSLVSHALRSIHSKGVLHGDAELRNILWNPTCKRPMIVDFERATVRHALSDVPGNATGKRRRRVEETGFSKEIERIEAAFGRYVA</sequence>
<dbReference type="AlphaFoldDB" id="A0A0G2JA30"/>
<dbReference type="Proteomes" id="UP000034164">
    <property type="component" value="Unassembled WGS sequence"/>
</dbReference>
<name>A0A0G2JA30_9EURO</name>
<evidence type="ECO:0000256" key="2">
    <source>
        <dbReference type="SAM" id="MobiDB-lite"/>
    </source>
</evidence>